<dbReference type="PANTHER" id="PTHR43489">
    <property type="entry name" value="ISOMERASE"/>
    <property type="match status" value="1"/>
</dbReference>
<dbReference type="InterPro" id="IPR013022">
    <property type="entry name" value="Xyl_isomerase-like_TIM-brl"/>
</dbReference>
<dbReference type="SUPFAM" id="SSF51658">
    <property type="entry name" value="Xylose isomerase-like"/>
    <property type="match status" value="1"/>
</dbReference>
<comment type="caution">
    <text evidence="4">The sequence shown here is derived from an EMBL/GenBank/DDBJ whole genome shotgun (WGS) entry which is preliminary data.</text>
</comment>
<dbReference type="Gene3D" id="3.20.20.150">
    <property type="entry name" value="Divalent-metal-dependent TIM barrel enzymes"/>
    <property type="match status" value="1"/>
</dbReference>
<organism evidence="4 5">
    <name type="scientific">Nocardiopsis codii</name>
    <dbReference type="NCBI Taxonomy" id="3065942"/>
    <lineage>
        <taxon>Bacteria</taxon>
        <taxon>Bacillati</taxon>
        <taxon>Actinomycetota</taxon>
        <taxon>Actinomycetes</taxon>
        <taxon>Streptosporangiales</taxon>
        <taxon>Nocardiopsidaceae</taxon>
        <taxon>Nocardiopsis</taxon>
    </lineage>
</organism>
<evidence type="ECO:0000259" key="3">
    <source>
        <dbReference type="Pfam" id="PF01261"/>
    </source>
</evidence>
<dbReference type="Proteomes" id="UP001356095">
    <property type="component" value="Unassembled WGS sequence"/>
</dbReference>
<accession>A0ABU7KG39</accession>
<keyword evidence="5" id="KW-1185">Reference proteome</keyword>
<dbReference type="RefSeq" id="WP_330094751.1">
    <property type="nucleotide sequence ID" value="NZ_JAUZMY010000039.1"/>
</dbReference>
<evidence type="ECO:0000313" key="4">
    <source>
        <dbReference type="EMBL" id="MEE2040987.1"/>
    </source>
</evidence>
<gene>
    <name evidence="4" type="ORF">Q8791_27570</name>
</gene>
<dbReference type="EMBL" id="JAUZMY010000039">
    <property type="protein sequence ID" value="MEE2040987.1"/>
    <property type="molecule type" value="Genomic_DNA"/>
</dbReference>
<name>A0ABU7KG39_9ACTN</name>
<evidence type="ECO:0000313" key="5">
    <source>
        <dbReference type="Proteomes" id="UP001356095"/>
    </source>
</evidence>
<dbReference type="Pfam" id="PF01261">
    <property type="entry name" value="AP_endonuc_2"/>
    <property type="match status" value="1"/>
</dbReference>
<comment type="similarity">
    <text evidence="2">Belongs to the hyi family.</text>
</comment>
<dbReference type="PANTHER" id="PTHR43489:SF6">
    <property type="entry name" value="HYDROXYPYRUVATE ISOMERASE-RELATED"/>
    <property type="match status" value="1"/>
</dbReference>
<evidence type="ECO:0000256" key="2">
    <source>
        <dbReference type="PIRNR" id="PIRNR006241"/>
    </source>
</evidence>
<dbReference type="InterPro" id="IPR026040">
    <property type="entry name" value="HyI-like"/>
</dbReference>
<dbReference type="PIRSF" id="PIRSF006241">
    <property type="entry name" value="HyI"/>
    <property type="match status" value="1"/>
</dbReference>
<keyword evidence="1 2" id="KW-0413">Isomerase</keyword>
<protein>
    <submittedName>
        <fullName evidence="4">TIM barrel protein</fullName>
    </submittedName>
</protein>
<sequence>METPRYAVNCSIMMKDRPPEQRLAAVREAGFEAVEFWWPFAESTPPEHEVEGFVDTVRASGLSLVGLNLYAGDMPGGDRGVVSWPDHADELRAHTAVVRRIAEALGCRSFNALYGNRRADVPDAEQDAAAVLALGAVAGELAKIGGTVLIEPVSGAPDYPLLTADDAVAVIDRVGDETGADNLGLLLDVYHLAVNGDDVPAVLARHRDRVSHVQVADAPGRGAPGTGALPLRDWVLDLTAGGYDGWTALEHAGEGPGPLAWARSSDLPGLPGARTA</sequence>
<proteinExistence type="inferred from homology"/>
<dbReference type="InterPro" id="IPR050417">
    <property type="entry name" value="Sugar_Epim/Isomerase"/>
</dbReference>
<feature type="domain" description="Xylose isomerase-like TIM barrel" evidence="3">
    <location>
        <begin position="23"/>
        <end position="264"/>
    </location>
</feature>
<evidence type="ECO:0000256" key="1">
    <source>
        <dbReference type="ARBA" id="ARBA00023235"/>
    </source>
</evidence>
<dbReference type="InterPro" id="IPR036237">
    <property type="entry name" value="Xyl_isomerase-like_sf"/>
</dbReference>
<reference evidence="4 5" key="1">
    <citation type="submission" date="2023-08" db="EMBL/GenBank/DDBJ databases">
        <authorList>
            <person name="Girao M."/>
            <person name="Carvalho M.F."/>
        </authorList>
    </citation>
    <scope>NUCLEOTIDE SEQUENCE [LARGE SCALE GENOMIC DNA]</scope>
    <source>
        <strain evidence="4 5">CT-R113</strain>
    </source>
</reference>